<name>A0A2M9Q747_9BACI</name>
<proteinExistence type="predicted"/>
<evidence type="ECO:0000313" key="3">
    <source>
        <dbReference type="Proteomes" id="UP000232101"/>
    </source>
</evidence>
<feature type="coiled-coil region" evidence="1">
    <location>
        <begin position="4"/>
        <end position="64"/>
    </location>
</feature>
<evidence type="ECO:0000256" key="1">
    <source>
        <dbReference type="SAM" id="Coils"/>
    </source>
</evidence>
<keyword evidence="1" id="KW-0175">Coiled coil</keyword>
<gene>
    <name evidence="2" type="ORF">CWD94_09895</name>
</gene>
<organism evidence="2 3">
    <name type="scientific">Lysinibacillus xylanilyticus</name>
    <dbReference type="NCBI Taxonomy" id="582475"/>
    <lineage>
        <taxon>Bacteria</taxon>
        <taxon>Bacillati</taxon>
        <taxon>Bacillota</taxon>
        <taxon>Bacilli</taxon>
        <taxon>Bacillales</taxon>
        <taxon>Bacillaceae</taxon>
        <taxon>Lysinibacillus</taxon>
    </lineage>
</organism>
<dbReference type="AlphaFoldDB" id="A0A2M9Q747"/>
<sequence length="88" mass="10376">MDIVEKLKLEIAKLEACNEDLLVAIDVHNKRGEYHLSAECMRKINKTTREIKRLKAHLQDQQNFMWVIKDLQDRGLLSEVMKQYAHQA</sequence>
<evidence type="ECO:0000313" key="2">
    <source>
        <dbReference type="EMBL" id="PJO43895.1"/>
    </source>
</evidence>
<dbReference type="Proteomes" id="UP000232101">
    <property type="component" value="Unassembled WGS sequence"/>
</dbReference>
<dbReference type="RefSeq" id="WP_100542903.1">
    <property type="nucleotide sequence ID" value="NZ_PHQY01000586.1"/>
</dbReference>
<comment type="caution">
    <text evidence="2">The sequence shown here is derived from an EMBL/GenBank/DDBJ whole genome shotgun (WGS) entry which is preliminary data.</text>
</comment>
<dbReference type="EMBL" id="PHQY01000586">
    <property type="protein sequence ID" value="PJO43895.1"/>
    <property type="molecule type" value="Genomic_DNA"/>
</dbReference>
<accession>A0A2M9Q747</accession>
<reference evidence="2 3" key="1">
    <citation type="submission" date="2017-11" db="EMBL/GenBank/DDBJ databases">
        <title>Bacterial isolate from king chilli rhizosphere.</title>
        <authorList>
            <person name="Takhelmayum P."/>
            <person name="Sarangthem I."/>
        </authorList>
    </citation>
    <scope>NUCLEOTIDE SEQUENCE [LARGE SCALE GENOMIC DNA]</scope>
    <source>
        <strain evidence="3">t26</strain>
    </source>
</reference>
<protein>
    <submittedName>
        <fullName evidence="2">Uncharacterized protein</fullName>
    </submittedName>
</protein>